<dbReference type="Proteomes" id="UP000243498">
    <property type="component" value="Unassembled WGS sequence"/>
</dbReference>
<reference evidence="8" key="3">
    <citation type="journal article" date="2019" name="Microbiol. Resour. Announc.">
        <title>Genome Sequence of Metarhizium rileyi, a Microbial Control Agent for Lepidoptera.</title>
        <authorList>
            <person name="Binneck E."/>
            <person name="Lastra C.C.L."/>
            <person name="Sosa-Gomez D.R."/>
        </authorList>
    </citation>
    <scope>NUCLEOTIDE SEQUENCE</scope>
    <source>
        <strain evidence="8">Cep018-CH2</strain>
    </source>
</reference>
<dbReference type="PROSITE" id="PS00455">
    <property type="entry name" value="AMP_BINDING"/>
    <property type="match status" value="1"/>
</dbReference>
<evidence type="ECO:0000256" key="3">
    <source>
        <dbReference type="ARBA" id="ARBA00022598"/>
    </source>
</evidence>
<feature type="transmembrane region" description="Helical" evidence="5">
    <location>
        <begin position="935"/>
        <end position="953"/>
    </location>
</feature>
<dbReference type="PROSITE" id="PS50075">
    <property type="entry name" value="CARRIER"/>
    <property type="match status" value="1"/>
</dbReference>
<evidence type="ECO:0000313" key="7">
    <source>
        <dbReference type="EMBL" id="OAA41265.1"/>
    </source>
</evidence>
<dbReference type="Gene3D" id="3.30.300.30">
    <property type="match status" value="1"/>
</dbReference>
<keyword evidence="5" id="KW-1133">Transmembrane helix</keyword>
<dbReference type="GO" id="GO:0044550">
    <property type="term" value="P:secondary metabolite biosynthetic process"/>
    <property type="evidence" value="ECO:0007669"/>
    <property type="project" value="TreeGrafter"/>
</dbReference>
<feature type="domain" description="Carrier" evidence="6">
    <location>
        <begin position="536"/>
        <end position="609"/>
    </location>
</feature>
<dbReference type="PANTHER" id="PTHR45527:SF1">
    <property type="entry name" value="FATTY ACID SYNTHASE"/>
    <property type="match status" value="1"/>
</dbReference>
<proteinExistence type="predicted"/>
<dbReference type="SUPFAM" id="SSF56801">
    <property type="entry name" value="Acetyl-CoA synthetase-like"/>
    <property type="match status" value="1"/>
</dbReference>
<dbReference type="PANTHER" id="PTHR45527">
    <property type="entry name" value="NONRIBOSOMAL PEPTIDE SYNTHETASE"/>
    <property type="match status" value="1"/>
</dbReference>
<dbReference type="GO" id="GO:0005737">
    <property type="term" value="C:cytoplasm"/>
    <property type="evidence" value="ECO:0007669"/>
    <property type="project" value="TreeGrafter"/>
</dbReference>
<dbReference type="STRING" id="1081105.A0A167CJG4"/>
<dbReference type="EMBL" id="AZHC01000016">
    <property type="protein sequence ID" value="OAA41265.1"/>
    <property type="molecule type" value="Genomic_DNA"/>
</dbReference>
<feature type="transmembrane region" description="Helical" evidence="5">
    <location>
        <begin position="1149"/>
        <end position="1168"/>
    </location>
</feature>
<keyword evidence="1" id="KW-0596">Phosphopantetheine</keyword>
<dbReference type="Proteomes" id="UP000317257">
    <property type="component" value="Unassembled WGS sequence"/>
</dbReference>
<dbReference type="GO" id="GO:0031177">
    <property type="term" value="F:phosphopantetheine binding"/>
    <property type="evidence" value="ECO:0007669"/>
    <property type="project" value="InterPro"/>
</dbReference>
<keyword evidence="5" id="KW-0812">Transmembrane</keyword>
<evidence type="ECO:0000313" key="9">
    <source>
        <dbReference type="Proteomes" id="UP000243498"/>
    </source>
</evidence>
<evidence type="ECO:0000256" key="4">
    <source>
        <dbReference type="SAM" id="MobiDB-lite"/>
    </source>
</evidence>
<dbReference type="OMA" id="GVWCESY"/>
<evidence type="ECO:0000256" key="1">
    <source>
        <dbReference type="ARBA" id="ARBA00022450"/>
    </source>
</evidence>
<dbReference type="Pfam" id="PF00501">
    <property type="entry name" value="AMP-binding"/>
    <property type="match status" value="1"/>
</dbReference>
<feature type="region of interest" description="Disordered" evidence="4">
    <location>
        <begin position="1"/>
        <end position="23"/>
    </location>
</feature>
<feature type="region of interest" description="Disordered" evidence="4">
    <location>
        <begin position="506"/>
        <end position="532"/>
    </location>
</feature>
<reference evidence="10" key="2">
    <citation type="submission" date="2018-12" db="EMBL/GenBank/DDBJ databases">
        <title>The complete genome of Metarhizium rileyi, a key fungal pathogen of Lepidoptera.</title>
        <authorList>
            <person name="Binneck E."/>
            <person name="Lastra C.C.L."/>
            <person name="Sosa-Gomez D.R."/>
        </authorList>
    </citation>
    <scope>NUCLEOTIDE SEQUENCE [LARGE SCALE GENOMIC DNA]</scope>
    <source>
        <strain evidence="10">Cep018-CH2</strain>
    </source>
</reference>
<feature type="transmembrane region" description="Helical" evidence="5">
    <location>
        <begin position="1122"/>
        <end position="1143"/>
    </location>
</feature>
<dbReference type="InterPro" id="IPR011004">
    <property type="entry name" value="Trimer_LpxA-like_sf"/>
</dbReference>
<dbReference type="Gene3D" id="1.10.1200.10">
    <property type="entry name" value="ACP-like"/>
    <property type="match status" value="1"/>
</dbReference>
<reference evidence="7 9" key="1">
    <citation type="journal article" date="2016" name="Genome Biol. Evol.">
        <title>Divergent and convergent evolution of fungal pathogenicity.</title>
        <authorList>
            <person name="Shang Y."/>
            <person name="Xiao G."/>
            <person name="Zheng P."/>
            <person name="Cen K."/>
            <person name="Zhan S."/>
            <person name="Wang C."/>
        </authorList>
    </citation>
    <scope>NUCLEOTIDE SEQUENCE [LARGE SCALE GENOMIC DNA]</scope>
    <source>
        <strain evidence="7 9">RCEF 4871</strain>
    </source>
</reference>
<feature type="compositionally biased region" description="Low complexity" evidence="4">
    <location>
        <begin position="1330"/>
        <end position="1344"/>
    </location>
</feature>
<dbReference type="InterPro" id="IPR020845">
    <property type="entry name" value="AMP-binding_CS"/>
</dbReference>
<dbReference type="CDD" id="cd05930">
    <property type="entry name" value="A_NRPS"/>
    <property type="match status" value="1"/>
</dbReference>
<keyword evidence="3" id="KW-0436">Ligase</keyword>
<dbReference type="GO" id="GO:0043041">
    <property type="term" value="P:amino acid activation for nonribosomal peptide biosynthetic process"/>
    <property type="evidence" value="ECO:0007669"/>
    <property type="project" value="TreeGrafter"/>
</dbReference>
<feature type="transmembrane region" description="Helical" evidence="5">
    <location>
        <begin position="859"/>
        <end position="887"/>
    </location>
</feature>
<keyword evidence="9" id="KW-1185">Reference proteome</keyword>
<evidence type="ECO:0000259" key="6">
    <source>
        <dbReference type="PROSITE" id="PS50075"/>
    </source>
</evidence>
<evidence type="ECO:0000313" key="10">
    <source>
        <dbReference type="Proteomes" id="UP000317257"/>
    </source>
</evidence>
<dbReference type="GO" id="GO:0016874">
    <property type="term" value="F:ligase activity"/>
    <property type="evidence" value="ECO:0007669"/>
    <property type="project" value="UniProtKB-KW"/>
</dbReference>
<feature type="transmembrane region" description="Helical" evidence="5">
    <location>
        <begin position="899"/>
        <end position="923"/>
    </location>
</feature>
<dbReference type="InterPro" id="IPR045851">
    <property type="entry name" value="AMP-bd_C_sf"/>
</dbReference>
<dbReference type="InterPro" id="IPR010071">
    <property type="entry name" value="AA_adenyl_dom"/>
</dbReference>
<dbReference type="SUPFAM" id="SSF51161">
    <property type="entry name" value="Trimeric LpxA-like enzymes"/>
    <property type="match status" value="3"/>
</dbReference>
<evidence type="ECO:0000256" key="2">
    <source>
        <dbReference type="ARBA" id="ARBA00022553"/>
    </source>
</evidence>
<dbReference type="Gene3D" id="2.160.10.10">
    <property type="entry name" value="Hexapeptide repeat proteins"/>
    <property type="match status" value="1"/>
</dbReference>
<keyword evidence="5" id="KW-0472">Membrane</keyword>
<organism evidence="7 9">
    <name type="scientific">Metarhizium rileyi (strain RCEF 4871)</name>
    <name type="common">Nomuraea rileyi</name>
    <dbReference type="NCBI Taxonomy" id="1649241"/>
    <lineage>
        <taxon>Eukaryota</taxon>
        <taxon>Fungi</taxon>
        <taxon>Dikarya</taxon>
        <taxon>Ascomycota</taxon>
        <taxon>Pezizomycotina</taxon>
        <taxon>Sordariomycetes</taxon>
        <taxon>Hypocreomycetidae</taxon>
        <taxon>Hypocreales</taxon>
        <taxon>Clavicipitaceae</taxon>
        <taxon>Metarhizium</taxon>
    </lineage>
</organism>
<sequence length="1344" mass="143523">MDNTVAQRRGHLGRADMSQTELHSSPTLVGNSAIYPYQQPASPRTLVDILDASVSAHPAAAAIDNGTTRLSYQELSRQVAARVKQLRDAGIGVGDRVGVRVSSGSIELYVSILAVLSAGASYVPVDVDDPDERAHLVWTEAGVSAVLTDDATLTSHNTPTGSSLQQRPGPEDDAWIIFTSGSTGKPKGVAVTHASAAAFVDAESLLFLPDRPLGPGDRVLAGLSVAFDASCEEMWLAWRYGACLVPAPRSLVKAGADLGKFLSAQRISVVSTVPTLAALWPAEALCGLRLLILGGEACPAELATRLASTVESVWNTYGPTEATVVSCAAPLVPGEPVRIGLPLAGWKLAVVGPDDQPVAWGEEGELVIGGVGMARYLDPDKDKVKFAPAPVFDGERAYRSGDLVRADRDGLFFVGRNDEQIKLGGRRIELGEIDAALLTLPDVCAAACAIQRSEMGAQVLVGYIVCSNKRAPGASDRQHLRRVLPATLVPMLVTVDDLPIRTSGKVDRKALPWPPPPASAPQGSDGDFQSGNAEKIELGGTTAWVADQWRRVLGVPASPDSSFFDLGGTSLGAAQLVSQLRQRCPTLSVADVYENPGLAAMASRVEDLMGTKHVDREVVPTPRWLMVIQSLILFAEMTFQAIRWLTGVAFIKKIFVVILGPDTWAGEYALPWWVLAVISAIFLSSPGRLLTTAGVARILCFGIRPGTYHRGGLRHIRLWAADRFVGLGAIGGIAGTPWCRYYARLLGCQVASNVQLHALPPTTGLAKFGPGSAIEPEADIAGWWIDGDRLHIGSITIGEGARVGARSTLMPDTVLDPYANVQPGVSVQGIIRASDDFLSHKEEDNGSPRAKSRESIWIWLLYTGTLMVLDLLQILLIAPVIGLIPAIVRDYRNLRELCLGLITMAAPGSVVGLLLYGTAIILLTRLCSLALRPGLYSWHGITAWAAWLTHFLMMGARATYFPIYASLFTPIWLRLLGARVGRNVEASTVVPMPSLLHVKDGSFLADDVLLSPYELGAGQLRIGRATVGVKSFVGNSAIVDPDVEVPDGVLIGVLSSALGSKTMGPEFSAGSSWLGRPPMAIPRRVTTIVDDSRTFNPPTRLVVARALVELCRLLPPLISGMISTLAGVGMLYILITFGIGWAILSSGGLLLASALTACTIATLAKWLLTPNIRPGHQHPLWSSFVWRNELADTFIQSLAAPWFVTMCYGTPFLNIWMRSLGAKIGRGVWLDSHLLPEADLITLEDGATVNRGSVLQTHLFHDRLMRLDKVHLEAGATLGPYAISLPGTTIGSGTTIAPTSLVMRGEHIPAGTRWHGNPVRPWSVGKEESPSSSSGSDNDSLPPV</sequence>
<dbReference type="InterPro" id="IPR036736">
    <property type="entry name" value="ACP-like_sf"/>
</dbReference>
<dbReference type="Gene3D" id="3.40.50.12780">
    <property type="entry name" value="N-terminal domain of ligase-like"/>
    <property type="match status" value="1"/>
</dbReference>
<evidence type="ECO:0000256" key="5">
    <source>
        <dbReference type="SAM" id="Phobius"/>
    </source>
</evidence>
<protein>
    <submittedName>
        <fullName evidence="7">Non-ribosomal peptide synthetase</fullName>
    </submittedName>
    <submittedName>
        <fullName evidence="8">Putative secondary metabolism biosynthetic enzyme</fullName>
    </submittedName>
</protein>
<dbReference type="SMART" id="SM00823">
    <property type="entry name" value="PKS_PP"/>
    <property type="match status" value="1"/>
</dbReference>
<dbReference type="SUPFAM" id="SSF47336">
    <property type="entry name" value="ACP-like"/>
    <property type="match status" value="1"/>
</dbReference>
<dbReference type="InterPro" id="IPR042099">
    <property type="entry name" value="ANL_N_sf"/>
</dbReference>
<dbReference type="InterPro" id="IPR009081">
    <property type="entry name" value="PP-bd_ACP"/>
</dbReference>
<keyword evidence="2" id="KW-0597">Phosphoprotein</keyword>
<dbReference type="InterPro" id="IPR012728">
    <property type="entry name" value="Pls/PosA_C"/>
</dbReference>
<dbReference type="NCBIfam" id="TIGR01733">
    <property type="entry name" value="AA-adenyl-dom"/>
    <property type="match status" value="1"/>
</dbReference>
<dbReference type="EMBL" id="SBHS01000013">
    <property type="protein sequence ID" value="TWU74016.1"/>
    <property type="molecule type" value="Genomic_DNA"/>
</dbReference>
<gene>
    <name evidence="8" type="ORF">ED733_000871</name>
    <name evidence="7" type="ORF">NOR_05343</name>
</gene>
<dbReference type="Pfam" id="PF00550">
    <property type="entry name" value="PP-binding"/>
    <property type="match status" value="1"/>
</dbReference>
<accession>A0A167CJG4</accession>
<dbReference type="OrthoDB" id="416786at2759"/>
<accession>A0A5C6GDA8</accession>
<dbReference type="NCBIfam" id="TIGR02353">
    <property type="entry name" value="NRPS_term_dom"/>
    <property type="match status" value="1"/>
</dbReference>
<evidence type="ECO:0000313" key="8">
    <source>
        <dbReference type="EMBL" id="TWU74016.1"/>
    </source>
</evidence>
<name>A0A167CJG4_METRR</name>
<dbReference type="InterPro" id="IPR020806">
    <property type="entry name" value="PKS_PP-bd"/>
</dbReference>
<feature type="region of interest" description="Disordered" evidence="4">
    <location>
        <begin position="1309"/>
        <end position="1344"/>
    </location>
</feature>
<dbReference type="InterPro" id="IPR000873">
    <property type="entry name" value="AMP-dep_synth/lig_dom"/>
</dbReference>
<comment type="caution">
    <text evidence="7">The sequence shown here is derived from an EMBL/GenBank/DDBJ whole genome shotgun (WGS) entry which is preliminary data.</text>
</comment>